<proteinExistence type="predicted"/>
<feature type="transmembrane region" description="Helical" evidence="1">
    <location>
        <begin position="20"/>
        <end position="41"/>
    </location>
</feature>
<protein>
    <submittedName>
        <fullName evidence="2">Putative iron-regulated membrane protein</fullName>
    </submittedName>
</protein>
<feature type="transmembrane region" description="Helical" evidence="1">
    <location>
        <begin position="372"/>
        <end position="392"/>
    </location>
</feature>
<dbReference type="PANTHER" id="PTHR34219">
    <property type="entry name" value="IRON-REGULATED INNER MEMBRANE PROTEIN-RELATED"/>
    <property type="match status" value="1"/>
</dbReference>
<feature type="transmembrane region" description="Helical" evidence="1">
    <location>
        <begin position="232"/>
        <end position="252"/>
    </location>
</feature>
<accession>A0A841EU23</accession>
<feature type="transmembrane region" description="Helical" evidence="1">
    <location>
        <begin position="413"/>
        <end position="433"/>
    </location>
</feature>
<feature type="transmembrane region" description="Helical" evidence="1">
    <location>
        <begin position="508"/>
        <end position="532"/>
    </location>
</feature>
<dbReference type="Proteomes" id="UP000524404">
    <property type="component" value="Unassembled WGS sequence"/>
</dbReference>
<dbReference type="InterPro" id="IPR005625">
    <property type="entry name" value="PepSY-ass_TM"/>
</dbReference>
<keyword evidence="1" id="KW-1133">Transmembrane helix</keyword>
<organism evidence="2 3">
    <name type="scientific">Arcicella rosea</name>
    <dbReference type="NCBI Taxonomy" id="502909"/>
    <lineage>
        <taxon>Bacteria</taxon>
        <taxon>Pseudomonadati</taxon>
        <taxon>Bacteroidota</taxon>
        <taxon>Cytophagia</taxon>
        <taxon>Cytophagales</taxon>
        <taxon>Flectobacillaceae</taxon>
        <taxon>Arcicella</taxon>
    </lineage>
</organism>
<feature type="transmembrane region" description="Helical" evidence="1">
    <location>
        <begin position="445"/>
        <end position="465"/>
    </location>
</feature>
<dbReference type="PANTHER" id="PTHR34219:SF9">
    <property type="entry name" value="IRON-REGULATED INNER MEMBRANE PROTEIN"/>
    <property type="match status" value="1"/>
</dbReference>
<dbReference type="RefSeq" id="WP_184134416.1">
    <property type="nucleotide sequence ID" value="NZ_JACHKT010000016.1"/>
</dbReference>
<keyword evidence="1" id="KW-0472">Membrane</keyword>
<gene>
    <name evidence="2" type="ORF">HNP25_002449</name>
</gene>
<evidence type="ECO:0000256" key="1">
    <source>
        <dbReference type="SAM" id="Phobius"/>
    </source>
</evidence>
<keyword evidence="1" id="KW-0812">Transmembrane</keyword>
<name>A0A841EU23_9BACT</name>
<dbReference type="EMBL" id="JACHKT010000016">
    <property type="protein sequence ID" value="MBB6003790.1"/>
    <property type="molecule type" value="Genomic_DNA"/>
</dbReference>
<evidence type="ECO:0000313" key="2">
    <source>
        <dbReference type="EMBL" id="MBB6003790.1"/>
    </source>
</evidence>
<dbReference type="Pfam" id="PF03929">
    <property type="entry name" value="PepSY_TM"/>
    <property type="match status" value="1"/>
</dbReference>
<sequence length="554" mass="63091">MKLKGLSNRAFNIFFHTHTVAGIVISFALYIIFFAGAFTIFRSEFYQWENLEARIRLTKNAVEYDQIIQKLKQQYPDVNTEKDIIMRPGTAKEPLTTVWVSMKDKVGKNKNPKNEVKKARAESLELVYHPINKTLKVSEGKFQKEGTTTIGETLFRLHYFSQIPLIGSYLSGLVAFFFLFASITGVLIHWRNIITKFYGFSIRGTWKQIWTNAHTVFGLIGLPFQMMYAVTGAFYCLSILLLAPATLVFFNGDQKAALAAFRPDRVIEVNEKSPISTNLKTINSTVNEFYKTIPDIEVTRVTVKHLGREDAILTAYLQDETIFNGNGVVGVTLKDGKRVMEVLPKEKTYTQAVLGAIGTMHFAEFGGISLKIMFFLLALITCFIIISGVLIWKEARNKKEYSEQQKRFHHRVTIWYLAICFGLFPATAILFMAERFIPMTLTNHSFWVNTSFFSAWLLLMILGLFAKNESILTKRYLYINGFLSLIVPISNGISTGDWLWKTLVNQQYYVAAVDIFWLLTALISIVLASTILNKSDETKKIKTVSTIKTNEQLA</sequence>
<evidence type="ECO:0000313" key="3">
    <source>
        <dbReference type="Proteomes" id="UP000524404"/>
    </source>
</evidence>
<comment type="caution">
    <text evidence="2">The sequence shown here is derived from an EMBL/GenBank/DDBJ whole genome shotgun (WGS) entry which is preliminary data.</text>
</comment>
<dbReference type="AlphaFoldDB" id="A0A841EU23"/>
<feature type="transmembrane region" description="Helical" evidence="1">
    <location>
        <begin position="477"/>
        <end position="496"/>
    </location>
</feature>
<feature type="transmembrane region" description="Helical" evidence="1">
    <location>
        <begin position="166"/>
        <end position="188"/>
    </location>
</feature>
<reference evidence="2 3" key="1">
    <citation type="submission" date="2020-08" db="EMBL/GenBank/DDBJ databases">
        <title>Functional genomics of gut bacteria from endangered species of beetles.</title>
        <authorList>
            <person name="Carlos-Shanley C."/>
        </authorList>
    </citation>
    <scope>NUCLEOTIDE SEQUENCE [LARGE SCALE GENOMIC DNA]</scope>
    <source>
        <strain evidence="2 3">S00070</strain>
    </source>
</reference>
<keyword evidence="3" id="KW-1185">Reference proteome</keyword>